<reference evidence="2" key="1">
    <citation type="submission" date="2018-03" db="EMBL/GenBank/DDBJ databases">
        <title>New taxa in the Lactobacillus gasseri group.</title>
        <authorList>
            <person name="Tanizawa Y."/>
            <person name="Tohno M."/>
            <person name="Endo A."/>
            <person name="Arita M."/>
        </authorList>
    </citation>
    <scope>NUCLEOTIDE SEQUENCE [LARGE SCALE GENOMIC DNA]</scope>
    <source>
        <strain evidence="2">DSM 24759</strain>
    </source>
</reference>
<gene>
    <name evidence="1" type="ORF">LrDSM24759_13370</name>
</gene>
<evidence type="ECO:0000313" key="2">
    <source>
        <dbReference type="Proteomes" id="UP000257317"/>
    </source>
</evidence>
<evidence type="ECO:0008006" key="3">
    <source>
        <dbReference type="Google" id="ProtNLM"/>
    </source>
</evidence>
<evidence type="ECO:0000313" key="1">
    <source>
        <dbReference type="EMBL" id="GBG05423.1"/>
    </source>
</evidence>
<dbReference type="AlphaFoldDB" id="A0A2Z6TBI8"/>
<organism evidence="1 2">
    <name type="scientific">Lactobacillus rodentium</name>
    <dbReference type="NCBI Taxonomy" id="947835"/>
    <lineage>
        <taxon>Bacteria</taxon>
        <taxon>Bacillati</taxon>
        <taxon>Bacillota</taxon>
        <taxon>Bacilli</taxon>
        <taxon>Lactobacillales</taxon>
        <taxon>Lactobacillaceae</taxon>
        <taxon>Lactobacillus</taxon>
    </lineage>
</organism>
<accession>A0A2Z6TBI8</accession>
<dbReference type="RefSeq" id="WP_117118750.1">
    <property type="nucleotide sequence ID" value="NZ_BFBY01000013.1"/>
</dbReference>
<dbReference type="EMBL" id="BFBY01000013">
    <property type="protein sequence ID" value="GBG05423.1"/>
    <property type="molecule type" value="Genomic_DNA"/>
</dbReference>
<comment type="caution">
    <text evidence="1">The sequence shown here is derived from an EMBL/GenBank/DDBJ whole genome shotgun (WGS) entry which is preliminary data.</text>
</comment>
<name>A0A2Z6TBI8_9LACO</name>
<dbReference type="Proteomes" id="UP000257317">
    <property type="component" value="Unassembled WGS sequence"/>
</dbReference>
<dbReference type="OrthoDB" id="1644322at2"/>
<proteinExistence type="predicted"/>
<sequence>MNDDFDARINAFFKNYQDRGMIKWAGFYLSDHTAQINTDYQKRNQVVKKRRSMSLQEIGEQLMCAFSTHKRVKVQLKIKNMEAQYEPDIEGWIEGYDEDEVVISGQKIKLSEINNILL</sequence>
<keyword evidence="2" id="KW-1185">Reference proteome</keyword>
<protein>
    <recommendedName>
        <fullName evidence="3">DNA-directed RNA polymerase beta subunit</fullName>
    </recommendedName>
</protein>